<evidence type="ECO:0000313" key="2">
    <source>
        <dbReference type="Proteomes" id="UP001451571"/>
    </source>
</evidence>
<accession>A0ABZ3ETU7</accession>
<organism evidence="1 2">
    <name type="scientific">Kineothrix sedimenti</name>
    <dbReference type="NCBI Taxonomy" id="3123317"/>
    <lineage>
        <taxon>Bacteria</taxon>
        <taxon>Bacillati</taxon>
        <taxon>Bacillota</taxon>
        <taxon>Clostridia</taxon>
        <taxon>Lachnospirales</taxon>
        <taxon>Lachnospiraceae</taxon>
        <taxon>Kineothrix</taxon>
    </lineage>
</organism>
<evidence type="ECO:0008006" key="3">
    <source>
        <dbReference type="Google" id="ProtNLM"/>
    </source>
</evidence>
<evidence type="ECO:0000313" key="1">
    <source>
        <dbReference type="EMBL" id="XAH73117.1"/>
    </source>
</evidence>
<sequence length="96" mass="10998">MRGKTDEQILTERNKAIELAVRFIGEDVELIDSFIPDTPENLNSIPLWYLGRSIQFLAEADVAYFAPGWREARGCVIEHECATQYGVRTVCSYDER</sequence>
<proteinExistence type="predicted"/>
<dbReference type="Proteomes" id="UP001451571">
    <property type="component" value="Chromosome"/>
</dbReference>
<keyword evidence="2" id="KW-1185">Reference proteome</keyword>
<reference evidence="1 2" key="1">
    <citation type="submission" date="2024-02" db="EMBL/GenBank/DDBJ databases">
        <title>Bacterial strain from lacustrine sediment.</title>
        <authorList>
            <person name="Petit C."/>
            <person name="Fadhlaoui K."/>
        </authorList>
    </citation>
    <scope>NUCLEOTIDE SEQUENCE [LARGE SCALE GENOMIC DNA]</scope>
    <source>
        <strain evidence="1 2">IPX-CK</strain>
    </source>
</reference>
<gene>
    <name evidence="1" type="ORF">V6984_16635</name>
</gene>
<name>A0ABZ3ETU7_9FIRM</name>
<dbReference type="RefSeq" id="WP_342756724.1">
    <property type="nucleotide sequence ID" value="NZ_CP146256.1"/>
</dbReference>
<dbReference type="EMBL" id="CP146256">
    <property type="protein sequence ID" value="XAH73117.1"/>
    <property type="molecule type" value="Genomic_DNA"/>
</dbReference>
<protein>
    <recommendedName>
        <fullName evidence="3">DUF4406 domain-containing protein</fullName>
    </recommendedName>
</protein>